<dbReference type="EMBL" id="BMLK01000004">
    <property type="protein sequence ID" value="GGN44811.1"/>
    <property type="molecule type" value="Genomic_DNA"/>
</dbReference>
<dbReference type="Gene3D" id="3.10.450.50">
    <property type="match status" value="1"/>
</dbReference>
<dbReference type="Pfam" id="PF13577">
    <property type="entry name" value="SnoaL_4"/>
    <property type="match status" value="1"/>
</dbReference>
<evidence type="ECO:0000313" key="3">
    <source>
        <dbReference type="Proteomes" id="UP000605099"/>
    </source>
</evidence>
<organism evidence="2 3">
    <name type="scientific">Novosphingobium indicum</name>
    <dbReference type="NCBI Taxonomy" id="462949"/>
    <lineage>
        <taxon>Bacteria</taxon>
        <taxon>Pseudomonadati</taxon>
        <taxon>Pseudomonadota</taxon>
        <taxon>Alphaproteobacteria</taxon>
        <taxon>Sphingomonadales</taxon>
        <taxon>Sphingomonadaceae</taxon>
        <taxon>Novosphingobium</taxon>
    </lineage>
</organism>
<dbReference type="InterPro" id="IPR037401">
    <property type="entry name" value="SnoaL-like"/>
</dbReference>
<keyword evidence="3" id="KW-1185">Reference proteome</keyword>
<feature type="domain" description="SnoaL-like" evidence="1">
    <location>
        <begin position="10"/>
        <end position="133"/>
    </location>
</feature>
<gene>
    <name evidence="2" type="ORF">GCM10011349_10280</name>
</gene>
<evidence type="ECO:0000259" key="1">
    <source>
        <dbReference type="Pfam" id="PF13577"/>
    </source>
</evidence>
<comment type="caution">
    <text evidence="2">The sequence shown here is derived from an EMBL/GenBank/DDBJ whole genome shotgun (WGS) entry which is preliminary data.</text>
</comment>
<accession>A0ABQ2JGR7</accession>
<evidence type="ECO:0000313" key="2">
    <source>
        <dbReference type="EMBL" id="GGN44811.1"/>
    </source>
</evidence>
<dbReference type="Proteomes" id="UP000605099">
    <property type="component" value="Unassembled WGS sequence"/>
</dbReference>
<reference evidence="3" key="1">
    <citation type="journal article" date="2019" name="Int. J. Syst. Evol. Microbiol.">
        <title>The Global Catalogue of Microorganisms (GCM) 10K type strain sequencing project: providing services to taxonomists for standard genome sequencing and annotation.</title>
        <authorList>
            <consortium name="The Broad Institute Genomics Platform"/>
            <consortium name="The Broad Institute Genome Sequencing Center for Infectious Disease"/>
            <person name="Wu L."/>
            <person name="Ma J."/>
        </authorList>
    </citation>
    <scope>NUCLEOTIDE SEQUENCE [LARGE SCALE GENOMIC DNA]</scope>
    <source>
        <strain evidence="3">CGMCC 1.6784</strain>
    </source>
</reference>
<dbReference type="RefSeq" id="WP_188818625.1">
    <property type="nucleotide sequence ID" value="NZ_BMLK01000004.1"/>
</dbReference>
<protein>
    <recommendedName>
        <fullName evidence="1">SnoaL-like domain-containing protein</fullName>
    </recommendedName>
</protein>
<dbReference type="InterPro" id="IPR032710">
    <property type="entry name" value="NTF2-like_dom_sf"/>
</dbReference>
<dbReference type="SUPFAM" id="SSF54427">
    <property type="entry name" value="NTF2-like"/>
    <property type="match status" value="1"/>
</dbReference>
<proteinExistence type="predicted"/>
<dbReference type="CDD" id="cd00531">
    <property type="entry name" value="NTF2_like"/>
    <property type="match status" value="1"/>
</dbReference>
<sequence>MSTKVSKIMEELADREAIRECLYRYSRGVDRLDADMVRSAYWPDCVDDHMGFTGNTEEFIAWAFPIMGSMDQTMHLIGNVLTAINGDTAEVESYFYGIHRINVPEGGKSDVIGAGRYLDTFEKRDDEWRIAKRLVVTDWFRQYPDSADWSQGMLGIMVDPGGRFPDDESYRRTKIT</sequence>
<name>A0ABQ2JGR7_9SPHN</name>